<name>A0A914MPZ4_MELIC</name>
<dbReference type="Proteomes" id="UP000887563">
    <property type="component" value="Unplaced"/>
</dbReference>
<protein>
    <submittedName>
        <fullName evidence="2">Candidate secreted effector</fullName>
    </submittedName>
</protein>
<organism evidence="1 2">
    <name type="scientific">Meloidogyne incognita</name>
    <name type="common">Southern root-knot nematode worm</name>
    <name type="synonym">Oxyuris incognita</name>
    <dbReference type="NCBI Taxonomy" id="6306"/>
    <lineage>
        <taxon>Eukaryota</taxon>
        <taxon>Metazoa</taxon>
        <taxon>Ecdysozoa</taxon>
        <taxon>Nematoda</taxon>
        <taxon>Chromadorea</taxon>
        <taxon>Rhabditida</taxon>
        <taxon>Tylenchina</taxon>
        <taxon>Tylenchomorpha</taxon>
        <taxon>Tylenchoidea</taxon>
        <taxon>Meloidogynidae</taxon>
        <taxon>Meloidogyninae</taxon>
        <taxon>Meloidogyne</taxon>
        <taxon>Meloidogyne incognita group</taxon>
    </lineage>
</organism>
<reference evidence="2" key="1">
    <citation type="submission" date="2022-11" db="UniProtKB">
        <authorList>
            <consortium name="WormBaseParasite"/>
        </authorList>
    </citation>
    <scope>IDENTIFICATION</scope>
</reference>
<sequence length="101" mass="11066">MGIQARNYLVNEQPLTAWPVKSCRSRCPRPAFASNNSRFCGFLTLCPGNPGPPGPPGKPVCPSKFGWPLGPGEPCGPVRPGNPSWPLRPKINLNIMIYIYY</sequence>
<accession>A0A914MPZ4</accession>
<dbReference type="WBParaSite" id="Minc3s02193g28781">
    <property type="protein sequence ID" value="Minc3s02193g28781"/>
    <property type="gene ID" value="Minc3s02193g28781"/>
</dbReference>
<evidence type="ECO:0000313" key="2">
    <source>
        <dbReference type="WBParaSite" id="Minc3s02193g28781"/>
    </source>
</evidence>
<dbReference type="AlphaFoldDB" id="A0A914MPZ4"/>
<proteinExistence type="predicted"/>
<evidence type="ECO:0000313" key="1">
    <source>
        <dbReference type="Proteomes" id="UP000887563"/>
    </source>
</evidence>
<keyword evidence="1" id="KW-1185">Reference proteome</keyword>